<proteinExistence type="predicted"/>
<evidence type="ECO:0000313" key="2">
    <source>
        <dbReference type="EnsemblMetazoa" id="CJA32192.1"/>
    </source>
</evidence>
<reference evidence="2" key="2">
    <citation type="submission" date="2022-06" db="UniProtKB">
        <authorList>
            <consortium name="EnsemblMetazoa"/>
        </authorList>
    </citation>
    <scope>IDENTIFICATION</scope>
    <source>
        <strain evidence="2">DF5081</strain>
    </source>
</reference>
<dbReference type="AlphaFoldDB" id="A0A8R1IG35"/>
<dbReference type="EnsemblMetazoa" id="CJA32192.1">
    <property type="protein sequence ID" value="CJA32192.1"/>
    <property type="gene ID" value="WBGene00208039"/>
</dbReference>
<evidence type="ECO:0000256" key="1">
    <source>
        <dbReference type="SAM" id="Coils"/>
    </source>
</evidence>
<keyword evidence="3" id="KW-1185">Reference proteome</keyword>
<accession>A0A8R1IG35</accession>
<dbReference type="Proteomes" id="UP000005237">
    <property type="component" value="Unassembled WGS sequence"/>
</dbReference>
<protein>
    <submittedName>
        <fullName evidence="2">Uncharacterized protein</fullName>
    </submittedName>
</protein>
<evidence type="ECO:0000313" key="3">
    <source>
        <dbReference type="Proteomes" id="UP000005237"/>
    </source>
</evidence>
<reference evidence="3" key="1">
    <citation type="submission" date="2010-08" db="EMBL/GenBank/DDBJ databases">
        <authorList>
            <consortium name="Caenorhabditis japonica Sequencing Consortium"/>
            <person name="Wilson R.K."/>
        </authorList>
    </citation>
    <scope>NUCLEOTIDE SEQUENCE [LARGE SCALE GENOMIC DNA]</scope>
    <source>
        <strain evidence="3">DF5081</strain>
    </source>
</reference>
<name>A0A8R1IG35_CAEJA</name>
<sequence>MGDVRKVSVRIHLEEAVEVLRSENDKLASKNEECVAKLEAAEKEFAEFKNKAHFVLEKRGKQEDETRKVTDELENAKATIAELEQQIDQTRQEHLKTVDDLATARDKADKLERSLKTVNVELADAEKANAAT</sequence>
<feature type="coiled-coil region" evidence="1">
    <location>
        <begin position="10"/>
        <end position="128"/>
    </location>
</feature>
<keyword evidence="1" id="KW-0175">Coiled coil</keyword>
<organism evidence="2 3">
    <name type="scientific">Caenorhabditis japonica</name>
    <dbReference type="NCBI Taxonomy" id="281687"/>
    <lineage>
        <taxon>Eukaryota</taxon>
        <taxon>Metazoa</taxon>
        <taxon>Ecdysozoa</taxon>
        <taxon>Nematoda</taxon>
        <taxon>Chromadorea</taxon>
        <taxon>Rhabditida</taxon>
        <taxon>Rhabditina</taxon>
        <taxon>Rhabditomorpha</taxon>
        <taxon>Rhabditoidea</taxon>
        <taxon>Rhabditidae</taxon>
        <taxon>Peloderinae</taxon>
        <taxon>Caenorhabditis</taxon>
    </lineage>
</organism>